<evidence type="ECO:0000313" key="2">
    <source>
        <dbReference type="Proteomes" id="UP001140949"/>
    </source>
</evidence>
<name>A0AAX6E9J8_IRIPA</name>
<reference evidence="1" key="2">
    <citation type="submission" date="2023-04" db="EMBL/GenBank/DDBJ databases">
        <authorList>
            <person name="Bruccoleri R.E."/>
            <person name="Oakeley E.J."/>
            <person name="Faust A.-M."/>
            <person name="Dessus-Babus S."/>
            <person name="Altorfer M."/>
            <person name="Burckhardt D."/>
            <person name="Oertli M."/>
            <person name="Naumann U."/>
            <person name="Petersen F."/>
            <person name="Wong J."/>
        </authorList>
    </citation>
    <scope>NUCLEOTIDE SEQUENCE</scope>
    <source>
        <strain evidence="1">GSM-AAB239-AS_SAM_17_03QT</strain>
        <tissue evidence="1">Leaf</tissue>
    </source>
</reference>
<proteinExistence type="predicted"/>
<accession>A0AAX6E9J8</accession>
<reference evidence="1" key="1">
    <citation type="journal article" date="2023" name="GigaByte">
        <title>Genome assembly of the bearded iris, Iris pallida Lam.</title>
        <authorList>
            <person name="Bruccoleri R.E."/>
            <person name="Oakeley E.J."/>
            <person name="Faust A.M.E."/>
            <person name="Altorfer M."/>
            <person name="Dessus-Babus S."/>
            <person name="Burckhardt D."/>
            <person name="Oertli M."/>
            <person name="Naumann U."/>
            <person name="Petersen F."/>
            <person name="Wong J."/>
        </authorList>
    </citation>
    <scope>NUCLEOTIDE SEQUENCE</scope>
    <source>
        <strain evidence="1">GSM-AAB239-AS_SAM_17_03QT</strain>
    </source>
</reference>
<evidence type="ECO:0000313" key="1">
    <source>
        <dbReference type="EMBL" id="KAJ6800613.1"/>
    </source>
</evidence>
<keyword evidence="2" id="KW-1185">Reference proteome</keyword>
<dbReference type="Proteomes" id="UP001140949">
    <property type="component" value="Unassembled WGS sequence"/>
</dbReference>
<sequence>MPWFVRSNCAKEKNLELATIETSSHTIFNVLNGRSLVPWSATYRFRSMKSLLSPTSGFSFCEVEDGVAKALATLALANKADKSFSRSGDLPDVICRALSRDRSTS</sequence>
<gene>
    <name evidence="1" type="ORF">M6B38_200135</name>
</gene>
<comment type="caution">
    <text evidence="1">The sequence shown here is derived from an EMBL/GenBank/DDBJ whole genome shotgun (WGS) entry which is preliminary data.</text>
</comment>
<dbReference type="EMBL" id="JANAVB010038617">
    <property type="protein sequence ID" value="KAJ6800613.1"/>
    <property type="molecule type" value="Genomic_DNA"/>
</dbReference>
<organism evidence="1 2">
    <name type="scientific">Iris pallida</name>
    <name type="common">Sweet iris</name>
    <dbReference type="NCBI Taxonomy" id="29817"/>
    <lineage>
        <taxon>Eukaryota</taxon>
        <taxon>Viridiplantae</taxon>
        <taxon>Streptophyta</taxon>
        <taxon>Embryophyta</taxon>
        <taxon>Tracheophyta</taxon>
        <taxon>Spermatophyta</taxon>
        <taxon>Magnoliopsida</taxon>
        <taxon>Liliopsida</taxon>
        <taxon>Asparagales</taxon>
        <taxon>Iridaceae</taxon>
        <taxon>Iridoideae</taxon>
        <taxon>Irideae</taxon>
        <taxon>Iris</taxon>
    </lineage>
</organism>
<dbReference type="AlphaFoldDB" id="A0AAX6E9J8"/>
<protein>
    <submittedName>
        <fullName evidence="1">Uncharacterized protein</fullName>
    </submittedName>
</protein>